<evidence type="ECO:0000313" key="4">
    <source>
        <dbReference type="RefSeq" id="XP_070854827.1"/>
    </source>
</evidence>
<proteinExistence type="predicted"/>
<feature type="region of interest" description="Disordered" evidence="1">
    <location>
        <begin position="1"/>
        <end position="75"/>
    </location>
</feature>
<evidence type="ECO:0000259" key="2">
    <source>
        <dbReference type="Pfam" id="PF16012"/>
    </source>
</evidence>
<organism evidence="3 4">
    <name type="scientific">Drosophila suzukii</name>
    <name type="common">Spotted-wing drosophila fruit fly</name>
    <dbReference type="NCBI Taxonomy" id="28584"/>
    <lineage>
        <taxon>Eukaryota</taxon>
        <taxon>Metazoa</taxon>
        <taxon>Ecdysozoa</taxon>
        <taxon>Arthropoda</taxon>
        <taxon>Hexapoda</taxon>
        <taxon>Insecta</taxon>
        <taxon>Pterygota</taxon>
        <taxon>Neoptera</taxon>
        <taxon>Endopterygota</taxon>
        <taxon>Diptera</taxon>
        <taxon>Brachycera</taxon>
        <taxon>Muscomorpha</taxon>
        <taxon>Ephydroidea</taxon>
        <taxon>Drosophilidae</taxon>
        <taxon>Drosophila</taxon>
        <taxon>Sophophora</taxon>
    </lineage>
</organism>
<feature type="compositionally biased region" description="Basic and acidic residues" evidence="1">
    <location>
        <begin position="54"/>
        <end position="70"/>
    </location>
</feature>
<dbReference type="Pfam" id="PF16012">
    <property type="entry name" value="DUF4780"/>
    <property type="match status" value="1"/>
</dbReference>
<reference evidence="3" key="1">
    <citation type="submission" date="2025-05" db="UniProtKB">
        <authorList>
            <consortium name="RefSeq"/>
        </authorList>
    </citation>
    <scope>NUCLEOTIDE SEQUENCE [LARGE SCALE GENOMIC DNA]</scope>
</reference>
<dbReference type="RefSeq" id="XP_070854827.1">
    <property type="nucleotide sequence ID" value="XM_070998726.1"/>
</dbReference>
<keyword evidence="3" id="KW-1185">Reference proteome</keyword>
<dbReference type="InterPro" id="IPR031961">
    <property type="entry name" value="DUF4780"/>
</dbReference>
<sequence length="359" mass="39539">MENLTNSKNITDNNNKKEPDTLRKSEVVTKDDKKSKITAPITLVPVTSTPAKASEQRSRLGPAHHNDKPKPSTSVGVANQLHQPEGIAKAGLVVSTRAKEFKRVPPNQAGPLDRKKAFRILKRLATNPIREDQASKLDYLKTQEDIAWAKAVIPDFDIAMTISNSNKRERSMETVQPASKKAKVTNRGTWSRSFAEVVKDRKTIGVIDQSDEGGRILRNQWGLVRRALASVALKVLDENPGPPPDCTDAGWYQGDVNLIACEDERSAALYKAAINKVGEVYPGAKLVVCEAADIPSRPRARVLLPSEPSEPENILSLLTRFNPKLPIDGWKVVKVEKTERVTMNVVILLNQACLEPLAA</sequence>
<feature type="compositionally biased region" description="Basic and acidic residues" evidence="1">
    <location>
        <begin position="14"/>
        <end position="35"/>
    </location>
</feature>
<evidence type="ECO:0000256" key="1">
    <source>
        <dbReference type="SAM" id="MobiDB-lite"/>
    </source>
</evidence>
<protein>
    <recommendedName>
        <fullName evidence="2">DUF4780 domain-containing protein</fullName>
    </recommendedName>
</protein>
<gene>
    <name evidence="4" type="primary">LOC139354487</name>
</gene>
<name>A0ABM4TXW4_DROSZ</name>
<feature type="domain" description="DUF4780" evidence="2">
    <location>
        <begin position="200"/>
        <end position="358"/>
    </location>
</feature>
<evidence type="ECO:0000313" key="3">
    <source>
        <dbReference type="Proteomes" id="UP001652628"/>
    </source>
</evidence>
<dbReference type="Proteomes" id="UP001652628">
    <property type="component" value="Chromosome 2"/>
</dbReference>
<dbReference type="GeneID" id="139354487"/>
<feature type="compositionally biased region" description="Polar residues" evidence="1">
    <location>
        <begin position="1"/>
        <end position="13"/>
    </location>
</feature>
<accession>A0ABM4TXW4</accession>
<reference evidence="4" key="2">
    <citation type="submission" date="2025-08" db="UniProtKB">
        <authorList>
            <consortium name="RefSeq"/>
        </authorList>
    </citation>
    <scope>IDENTIFICATION</scope>
</reference>